<evidence type="ECO:0000256" key="1">
    <source>
        <dbReference type="SAM" id="MobiDB-lite"/>
    </source>
</evidence>
<accession>A0A3M7MGG4</accession>
<dbReference type="EMBL" id="KE747841">
    <property type="protein sequence ID" value="RMZ73616.1"/>
    <property type="molecule type" value="Genomic_DNA"/>
</dbReference>
<reference evidence="2 3" key="1">
    <citation type="journal article" date="2014" name="PLoS ONE">
        <title>De novo Genome Assembly of the Fungal Plant Pathogen Pyrenophora semeniperda.</title>
        <authorList>
            <person name="Soliai M.M."/>
            <person name="Meyer S.E."/>
            <person name="Udall J.A."/>
            <person name="Elzinga D.E."/>
            <person name="Hermansen R.A."/>
            <person name="Bodily P.M."/>
            <person name="Hart A.A."/>
            <person name="Coleman C.E."/>
        </authorList>
    </citation>
    <scope>NUCLEOTIDE SEQUENCE [LARGE SCALE GENOMIC DNA]</scope>
    <source>
        <strain evidence="2 3">CCB06</strain>
        <tissue evidence="2">Mycelium</tissue>
    </source>
</reference>
<name>A0A3M7MGG4_9PLEO</name>
<evidence type="ECO:0000313" key="2">
    <source>
        <dbReference type="EMBL" id="RMZ73616.1"/>
    </source>
</evidence>
<dbReference type="Proteomes" id="UP000265663">
    <property type="component" value="Unassembled WGS sequence"/>
</dbReference>
<feature type="region of interest" description="Disordered" evidence="1">
    <location>
        <begin position="1"/>
        <end position="25"/>
    </location>
</feature>
<proteinExistence type="predicted"/>
<gene>
    <name evidence="2" type="ORF">GMOD_00009355</name>
</gene>
<protein>
    <submittedName>
        <fullName evidence="2">Uncharacterized protein</fullName>
    </submittedName>
</protein>
<evidence type="ECO:0000313" key="3">
    <source>
        <dbReference type="Proteomes" id="UP000265663"/>
    </source>
</evidence>
<dbReference type="AlphaFoldDB" id="A0A3M7MGG4"/>
<organism evidence="2 3">
    <name type="scientific">Pyrenophora seminiperda CCB06</name>
    <dbReference type="NCBI Taxonomy" id="1302712"/>
    <lineage>
        <taxon>Eukaryota</taxon>
        <taxon>Fungi</taxon>
        <taxon>Dikarya</taxon>
        <taxon>Ascomycota</taxon>
        <taxon>Pezizomycotina</taxon>
        <taxon>Dothideomycetes</taxon>
        <taxon>Pleosporomycetidae</taxon>
        <taxon>Pleosporales</taxon>
        <taxon>Pleosporineae</taxon>
        <taxon>Pleosporaceae</taxon>
        <taxon>Pyrenophora</taxon>
    </lineage>
</organism>
<keyword evidence="3" id="KW-1185">Reference proteome</keyword>
<sequence>MTAPLKAYAPGAVNEPSQREDREVDQIAPETERLKRVVDRRDPAYRRTEAVAAARDIPLFALRSALSSVDSDSQTVSRVSPGMRSV</sequence>